<dbReference type="Pfam" id="PF00106">
    <property type="entry name" value="adh_short"/>
    <property type="match status" value="1"/>
</dbReference>
<name>A0A7Z2V7G5_XANCA</name>
<gene>
    <name evidence="4" type="ORF">HG421_01160</name>
</gene>
<protein>
    <submittedName>
        <fullName evidence="4">SDR family oxidoreductase</fullName>
    </submittedName>
</protein>
<comment type="similarity">
    <text evidence="1 3">Belongs to the short-chain dehydrogenases/reductases (SDR) family.</text>
</comment>
<dbReference type="SUPFAM" id="SSF51735">
    <property type="entry name" value="NAD(P)-binding Rossmann-fold domains"/>
    <property type="match status" value="1"/>
</dbReference>
<dbReference type="Gene3D" id="3.40.50.720">
    <property type="entry name" value="NAD(P)-binding Rossmann-like Domain"/>
    <property type="match status" value="1"/>
</dbReference>
<dbReference type="InterPro" id="IPR051911">
    <property type="entry name" value="SDR_oxidoreductase"/>
</dbReference>
<dbReference type="InterPro" id="IPR036291">
    <property type="entry name" value="NAD(P)-bd_dom_sf"/>
</dbReference>
<evidence type="ECO:0000256" key="1">
    <source>
        <dbReference type="ARBA" id="ARBA00006484"/>
    </source>
</evidence>
<sequence>MSKTWLITGASAGLGRLLTERLLARGEKVAATVRRPQVLQDLAARHPDTLCVYTMDLTDTQAIHATVEQAFADFGRIDILVSNAGYGVLGTAEDATDAQVRHIIDTNLVGSIALIRAALPHLRKQGGGHVLQLSSEGGQIAYPGFSLYHASKWGIEGFVEALSKELAPFDIKFTLVEPGPTATNFVAGTVRPALSPAYAGTPADQVRSGIDSGAFAVTGDAGKVVLRMIEMVDAGHAPLRLTLGASAYRGIRAALLQRLAELEAQQAIAESVELSDEAAR</sequence>
<dbReference type="RefSeq" id="WP_168968490.1">
    <property type="nucleotide sequence ID" value="NZ_CP051651.1"/>
</dbReference>
<evidence type="ECO:0000256" key="2">
    <source>
        <dbReference type="ARBA" id="ARBA00023002"/>
    </source>
</evidence>
<dbReference type="InterPro" id="IPR002347">
    <property type="entry name" value="SDR_fam"/>
</dbReference>
<dbReference type="CDD" id="cd05374">
    <property type="entry name" value="17beta-HSD-like_SDR_c"/>
    <property type="match status" value="1"/>
</dbReference>
<dbReference type="GO" id="GO:0016491">
    <property type="term" value="F:oxidoreductase activity"/>
    <property type="evidence" value="ECO:0007669"/>
    <property type="project" value="UniProtKB-KW"/>
</dbReference>
<dbReference type="PANTHER" id="PTHR43976:SF16">
    <property type="entry name" value="SHORT-CHAIN DEHYDROGENASE_REDUCTASE FAMILY PROTEIN"/>
    <property type="match status" value="1"/>
</dbReference>
<dbReference type="Proteomes" id="UP000503498">
    <property type="component" value="Chromosome"/>
</dbReference>
<dbReference type="PANTHER" id="PTHR43976">
    <property type="entry name" value="SHORT CHAIN DEHYDROGENASE"/>
    <property type="match status" value="1"/>
</dbReference>
<reference evidence="4 5" key="1">
    <citation type="submission" date="2020-04" db="EMBL/GenBank/DDBJ databases">
        <title>Genome-Wide Identification of 5-Methylcytosine Sites in Bacterial Genomes By High-Throughput Sequencing of MspJI Restriction Fragments.</title>
        <authorList>
            <person name="Wu V."/>
        </authorList>
    </citation>
    <scope>NUCLEOTIDE SEQUENCE [LARGE SCALE GENOMIC DNA]</scope>
    <source>
        <strain evidence="4 5">NEB122</strain>
    </source>
</reference>
<evidence type="ECO:0000313" key="4">
    <source>
        <dbReference type="EMBL" id="QJD66469.1"/>
    </source>
</evidence>
<evidence type="ECO:0000313" key="5">
    <source>
        <dbReference type="Proteomes" id="UP000503498"/>
    </source>
</evidence>
<dbReference type="EMBL" id="CP051651">
    <property type="protein sequence ID" value="QJD66469.1"/>
    <property type="molecule type" value="Genomic_DNA"/>
</dbReference>
<reference evidence="4 5" key="2">
    <citation type="submission" date="2020-04" db="EMBL/GenBank/DDBJ databases">
        <authorList>
            <person name="Fomenkov A."/>
            <person name="Anton B.P."/>
            <person name="Roberts R.J."/>
        </authorList>
    </citation>
    <scope>NUCLEOTIDE SEQUENCE [LARGE SCALE GENOMIC DNA]</scope>
    <source>
        <strain evidence="4 5">NEB122</strain>
    </source>
</reference>
<accession>A0A7Z2V7G5</accession>
<proteinExistence type="inferred from homology"/>
<dbReference type="PRINTS" id="PR00080">
    <property type="entry name" value="SDRFAMILY"/>
</dbReference>
<dbReference type="PRINTS" id="PR00081">
    <property type="entry name" value="GDHRDH"/>
</dbReference>
<keyword evidence="2" id="KW-0560">Oxidoreductase</keyword>
<evidence type="ECO:0000256" key="3">
    <source>
        <dbReference type="RuleBase" id="RU000363"/>
    </source>
</evidence>
<dbReference type="NCBIfam" id="NF005065">
    <property type="entry name" value="PRK06482.1"/>
    <property type="match status" value="1"/>
</dbReference>
<dbReference type="AlphaFoldDB" id="A0A7Z2V7G5"/>
<organism evidence="4 5">
    <name type="scientific">Xanthomonas campestris pv. badrii</name>
    <dbReference type="NCBI Taxonomy" id="149696"/>
    <lineage>
        <taxon>Bacteria</taxon>
        <taxon>Pseudomonadati</taxon>
        <taxon>Pseudomonadota</taxon>
        <taxon>Gammaproteobacteria</taxon>
        <taxon>Lysobacterales</taxon>
        <taxon>Lysobacteraceae</taxon>
        <taxon>Xanthomonas</taxon>
    </lineage>
</organism>